<reference evidence="3" key="1">
    <citation type="submission" date="2022-10" db="EMBL/GenBank/DDBJ databases">
        <title>Comparative genomics and taxonomic characterization of three novel marine species of genus Reichenbachiella exhibiting antioxidant and polysaccharide degradation activities.</title>
        <authorList>
            <person name="Muhammad N."/>
            <person name="Lee Y.-J."/>
            <person name="Ko J."/>
            <person name="Kim S.-G."/>
        </authorList>
    </citation>
    <scope>NUCLEOTIDE SEQUENCE</scope>
    <source>
        <strain evidence="3">Wsw4-B4</strain>
    </source>
</reference>
<dbReference type="RefSeq" id="WP_263051513.1">
    <property type="nucleotide sequence ID" value="NZ_CP106735.1"/>
</dbReference>
<evidence type="ECO:0000256" key="1">
    <source>
        <dbReference type="SAM" id="MobiDB-lite"/>
    </source>
</evidence>
<protein>
    <submittedName>
        <fullName evidence="3">Relaxase/mobilization nuclease domain-containing protein</fullName>
    </submittedName>
</protein>
<dbReference type="Proteomes" id="UP001062165">
    <property type="component" value="Chromosome"/>
</dbReference>
<gene>
    <name evidence="3" type="ORF">N7E81_01500</name>
</gene>
<name>A0ABY6D0V2_9BACT</name>
<evidence type="ECO:0000313" key="3">
    <source>
        <dbReference type="EMBL" id="UXX79782.1"/>
    </source>
</evidence>
<dbReference type="EMBL" id="CP106735">
    <property type="protein sequence ID" value="UXX79782.1"/>
    <property type="molecule type" value="Genomic_DNA"/>
</dbReference>
<evidence type="ECO:0000259" key="2">
    <source>
        <dbReference type="Pfam" id="PF03432"/>
    </source>
</evidence>
<evidence type="ECO:0000313" key="4">
    <source>
        <dbReference type="Proteomes" id="UP001062165"/>
    </source>
</evidence>
<proteinExistence type="predicted"/>
<organism evidence="3 4">
    <name type="scientific">Reichenbachiella carrageenanivorans</name>
    <dbReference type="NCBI Taxonomy" id="2979869"/>
    <lineage>
        <taxon>Bacteria</taxon>
        <taxon>Pseudomonadati</taxon>
        <taxon>Bacteroidota</taxon>
        <taxon>Cytophagia</taxon>
        <taxon>Cytophagales</taxon>
        <taxon>Reichenbachiellaceae</taxon>
        <taxon>Reichenbachiella</taxon>
    </lineage>
</organism>
<accession>A0ABY6D0V2</accession>
<dbReference type="Pfam" id="PF03432">
    <property type="entry name" value="Relaxase"/>
    <property type="match status" value="1"/>
</dbReference>
<feature type="domain" description="MobA/VirD2-like nuclease" evidence="2">
    <location>
        <begin position="12"/>
        <end position="128"/>
    </location>
</feature>
<keyword evidence="4" id="KW-1185">Reference proteome</keyword>
<sequence>MRYLVHNRDHKNIGDNMGDLLVDQQLDALKCVADQNRRLKNRVFHGSLSLPPGESLTEIQWKDCAHQFMTDMGFSNAPYAIIRHFDKEYEHIHLCGSRVDYDGKTISDSRSYARAMESVRKLEKLYGLQEVLEHETKSKSNKKSTKEIHAERRGYKLIKTKIKEAIDAAISKSRGVNRKEFNLNFAKTFRQTGIEIQVHKHKNGEVYGMSFESNGIPFKSSKLGKNYQYTQLNKRLDLAFQMQLRHAINEKQKNSINEIDHAKGVNQTSQSKEIGKTNSPDTNKNRGISM</sequence>
<feature type="compositionally biased region" description="Basic and acidic residues" evidence="1">
    <location>
        <begin position="252"/>
        <end position="263"/>
    </location>
</feature>
<dbReference type="InterPro" id="IPR005094">
    <property type="entry name" value="Endonuclease_MobA/VirD2"/>
</dbReference>
<feature type="region of interest" description="Disordered" evidence="1">
    <location>
        <begin position="252"/>
        <end position="290"/>
    </location>
</feature>
<feature type="compositionally biased region" description="Polar residues" evidence="1">
    <location>
        <begin position="265"/>
        <end position="290"/>
    </location>
</feature>